<feature type="domain" description="Peptidase M14" evidence="11">
    <location>
        <begin position="23"/>
        <end position="314"/>
    </location>
</feature>
<comment type="caution">
    <text evidence="12">The sequence shown here is derived from an EMBL/GenBank/DDBJ whole genome shotgun (WGS) entry which is preliminary data.</text>
</comment>
<dbReference type="PROSITE" id="PS52035">
    <property type="entry name" value="PEPTIDASE_M14"/>
    <property type="match status" value="1"/>
</dbReference>
<keyword evidence="5" id="KW-0479">Metal-binding</keyword>
<comment type="cofactor">
    <cofactor evidence="1">
        <name>Zn(2+)</name>
        <dbReference type="ChEBI" id="CHEBI:29105"/>
    </cofactor>
</comment>
<comment type="similarity">
    <text evidence="2 9">Belongs to the peptidase M14 family.</text>
</comment>
<dbReference type="InterPro" id="IPR057246">
    <property type="entry name" value="CARBOXYPEPT_ZN_1"/>
</dbReference>
<dbReference type="PANTHER" id="PTHR11532">
    <property type="entry name" value="PROTEASE M14 CARBOXYPEPTIDASE"/>
    <property type="match status" value="1"/>
</dbReference>
<gene>
    <name evidence="12" type="ORF">LOD99_3734</name>
</gene>
<dbReference type="GO" id="GO:0006518">
    <property type="term" value="P:peptide metabolic process"/>
    <property type="evidence" value="ECO:0007669"/>
    <property type="project" value="TreeGrafter"/>
</dbReference>
<evidence type="ECO:0000256" key="7">
    <source>
        <dbReference type="ARBA" id="ARBA00022833"/>
    </source>
</evidence>
<feature type="active site" description="Proton donor/acceptor" evidence="9">
    <location>
        <position position="284"/>
    </location>
</feature>
<name>A0AAV7JXM5_9METZ</name>
<dbReference type="Gene3D" id="3.40.630.10">
    <property type="entry name" value="Zn peptidases"/>
    <property type="match status" value="1"/>
</dbReference>
<feature type="signal peptide" evidence="10">
    <location>
        <begin position="1"/>
        <end position="16"/>
    </location>
</feature>
<dbReference type="EMBL" id="JAKMXF010000288">
    <property type="protein sequence ID" value="KAI6653209.1"/>
    <property type="molecule type" value="Genomic_DNA"/>
</dbReference>
<dbReference type="FunFam" id="3.40.630.10:FF:000020">
    <property type="entry name" value="Carboxypeptidase D"/>
    <property type="match status" value="1"/>
</dbReference>
<evidence type="ECO:0000259" key="11">
    <source>
        <dbReference type="PROSITE" id="PS52035"/>
    </source>
</evidence>
<keyword evidence="6" id="KW-0378">Hydrolase</keyword>
<dbReference type="Pfam" id="PF00246">
    <property type="entry name" value="Peptidase_M14"/>
    <property type="match status" value="1"/>
</dbReference>
<accession>A0AAV7JXM5</accession>
<dbReference type="AlphaFoldDB" id="A0AAV7JXM5"/>
<keyword evidence="3" id="KW-0121">Carboxypeptidase</keyword>
<organism evidence="12 13">
    <name type="scientific">Oopsacas minuta</name>
    <dbReference type="NCBI Taxonomy" id="111878"/>
    <lineage>
        <taxon>Eukaryota</taxon>
        <taxon>Metazoa</taxon>
        <taxon>Porifera</taxon>
        <taxon>Hexactinellida</taxon>
        <taxon>Hexasterophora</taxon>
        <taxon>Lyssacinosida</taxon>
        <taxon>Leucopsacidae</taxon>
        <taxon>Oopsacas</taxon>
    </lineage>
</organism>
<keyword evidence="13" id="KW-1185">Reference proteome</keyword>
<protein>
    <recommendedName>
        <fullName evidence="11">Peptidase M14 domain-containing protein</fullName>
    </recommendedName>
</protein>
<dbReference type="Proteomes" id="UP001165289">
    <property type="component" value="Unassembled WGS sequence"/>
</dbReference>
<dbReference type="PRINTS" id="PR00765">
    <property type="entry name" value="CRBOXYPTASEA"/>
</dbReference>
<dbReference type="InterPro" id="IPR008969">
    <property type="entry name" value="CarboxyPept-like_regulatory"/>
</dbReference>
<evidence type="ECO:0000256" key="1">
    <source>
        <dbReference type="ARBA" id="ARBA00001947"/>
    </source>
</evidence>
<evidence type="ECO:0000256" key="3">
    <source>
        <dbReference type="ARBA" id="ARBA00022645"/>
    </source>
</evidence>
<keyword evidence="4" id="KW-0645">Protease</keyword>
<evidence type="ECO:0000256" key="2">
    <source>
        <dbReference type="ARBA" id="ARBA00005988"/>
    </source>
</evidence>
<evidence type="ECO:0000256" key="9">
    <source>
        <dbReference type="PROSITE-ProRule" id="PRU01379"/>
    </source>
</evidence>
<dbReference type="InterPro" id="IPR000834">
    <property type="entry name" value="Peptidase_M14"/>
</dbReference>
<dbReference type="CDD" id="cd03858">
    <property type="entry name" value="M14_CP_N-E_like"/>
    <property type="match status" value="1"/>
</dbReference>
<keyword evidence="8" id="KW-0325">Glycoprotein</keyword>
<evidence type="ECO:0000256" key="4">
    <source>
        <dbReference type="ARBA" id="ARBA00022670"/>
    </source>
</evidence>
<keyword evidence="7" id="KW-0862">Zinc</keyword>
<evidence type="ECO:0000256" key="8">
    <source>
        <dbReference type="ARBA" id="ARBA00023180"/>
    </source>
</evidence>
<evidence type="ECO:0000256" key="5">
    <source>
        <dbReference type="ARBA" id="ARBA00022723"/>
    </source>
</evidence>
<dbReference type="GO" id="GO:0005615">
    <property type="term" value="C:extracellular space"/>
    <property type="evidence" value="ECO:0007669"/>
    <property type="project" value="TreeGrafter"/>
</dbReference>
<evidence type="ECO:0000313" key="13">
    <source>
        <dbReference type="Proteomes" id="UP001165289"/>
    </source>
</evidence>
<dbReference type="SUPFAM" id="SSF53187">
    <property type="entry name" value="Zn-dependent exopeptidases"/>
    <property type="match status" value="1"/>
</dbReference>
<dbReference type="SMART" id="SM00631">
    <property type="entry name" value="Zn_pept"/>
    <property type="match status" value="1"/>
</dbReference>
<dbReference type="GO" id="GO:0016485">
    <property type="term" value="P:protein processing"/>
    <property type="evidence" value="ECO:0007669"/>
    <property type="project" value="TreeGrafter"/>
</dbReference>
<evidence type="ECO:0000313" key="12">
    <source>
        <dbReference type="EMBL" id="KAI6653209.1"/>
    </source>
</evidence>
<dbReference type="GO" id="GO:0004181">
    <property type="term" value="F:metallocarboxypeptidase activity"/>
    <property type="evidence" value="ECO:0007669"/>
    <property type="project" value="InterPro"/>
</dbReference>
<dbReference type="SUPFAM" id="SSF49464">
    <property type="entry name" value="Carboxypeptidase regulatory domain-like"/>
    <property type="match status" value="1"/>
</dbReference>
<proteinExistence type="inferred from homology"/>
<feature type="chain" id="PRO_5043731371" description="Peptidase M14 domain-containing protein" evidence="10">
    <location>
        <begin position="17"/>
        <end position="417"/>
    </location>
</feature>
<evidence type="ECO:0000256" key="6">
    <source>
        <dbReference type="ARBA" id="ARBA00022801"/>
    </source>
</evidence>
<dbReference type="PROSITE" id="PS00132">
    <property type="entry name" value="CARBOXYPEPT_ZN_1"/>
    <property type="match status" value="1"/>
</dbReference>
<dbReference type="Gene3D" id="2.60.40.1120">
    <property type="entry name" value="Carboxypeptidase-like, regulatory domain"/>
    <property type="match status" value="1"/>
</dbReference>
<dbReference type="PANTHER" id="PTHR11532:SF57">
    <property type="entry name" value="CARBOXYPEPTIDASE D, B"/>
    <property type="match status" value="1"/>
</dbReference>
<reference evidence="12 13" key="1">
    <citation type="journal article" date="2023" name="BMC Biol.">
        <title>The compact genome of the sponge Oopsacas minuta (Hexactinellida) is lacking key metazoan core genes.</title>
        <authorList>
            <person name="Santini S."/>
            <person name="Schenkelaars Q."/>
            <person name="Jourda C."/>
            <person name="Duchesne M."/>
            <person name="Belahbib H."/>
            <person name="Rocher C."/>
            <person name="Selva M."/>
            <person name="Riesgo A."/>
            <person name="Vervoort M."/>
            <person name="Leys S.P."/>
            <person name="Kodjabachian L."/>
            <person name="Le Bivic A."/>
            <person name="Borchiellini C."/>
            <person name="Claverie J.M."/>
            <person name="Renard E."/>
        </authorList>
    </citation>
    <scope>NUCLEOTIDE SEQUENCE [LARGE SCALE GENOMIC DNA]</scope>
    <source>
        <strain evidence="12">SPO-2</strain>
    </source>
</reference>
<sequence>MKYLSLLFCVWITAYALDDSDFVYHDYEDLQSYLEGIHARYPNITTVLKIGASHGNKSLWGIEITDNPGVHEILEPEFRYIGNMHGNEMVGREILLYLAKYLCEEYYSNNASIIQLINNTRIFILPSMNPDGFETAKADGADSGGASIGSVGRYNQNGIDLNRDFPDHIHGSNTYADAQPETKAIIDWIKETNVVLSANLHGGALLVSYPLDSKWNGSGETSYKDVFQRLALIYSKNHPTMHMGDTCREYFENGITNGAAWYEIYGSLQDYSLWNKQNFEVTIELSCDKFPAEPELKGFWQDNVNSMIAYIEQIHLGVTGVVHDEANTTLSGIKVMVKGREEFVFRTTKGGEFWILLNPGKYTIVFESPYYIDKEIDVTLGEEEKKVMDVPLVLGVATKETISLCLLIMCAVVMLLL</sequence>
<keyword evidence="10" id="KW-0732">Signal</keyword>
<dbReference type="InterPro" id="IPR050753">
    <property type="entry name" value="Peptidase_M14_domain"/>
</dbReference>
<evidence type="ECO:0000256" key="10">
    <source>
        <dbReference type="SAM" id="SignalP"/>
    </source>
</evidence>
<dbReference type="Pfam" id="PF13620">
    <property type="entry name" value="CarboxypepD_reg"/>
    <property type="match status" value="1"/>
</dbReference>
<dbReference type="GO" id="GO:0008270">
    <property type="term" value="F:zinc ion binding"/>
    <property type="evidence" value="ECO:0007669"/>
    <property type="project" value="InterPro"/>
</dbReference>